<name>A0A4C1TZB9_EUMVA</name>
<feature type="region of interest" description="Disordered" evidence="1">
    <location>
        <begin position="95"/>
        <end position="129"/>
    </location>
</feature>
<protein>
    <submittedName>
        <fullName evidence="2">Uncharacterized protein</fullName>
    </submittedName>
</protein>
<evidence type="ECO:0000256" key="1">
    <source>
        <dbReference type="SAM" id="MobiDB-lite"/>
    </source>
</evidence>
<organism evidence="2 3">
    <name type="scientific">Eumeta variegata</name>
    <name type="common">Bagworm moth</name>
    <name type="synonym">Eumeta japonica</name>
    <dbReference type="NCBI Taxonomy" id="151549"/>
    <lineage>
        <taxon>Eukaryota</taxon>
        <taxon>Metazoa</taxon>
        <taxon>Ecdysozoa</taxon>
        <taxon>Arthropoda</taxon>
        <taxon>Hexapoda</taxon>
        <taxon>Insecta</taxon>
        <taxon>Pterygota</taxon>
        <taxon>Neoptera</taxon>
        <taxon>Endopterygota</taxon>
        <taxon>Lepidoptera</taxon>
        <taxon>Glossata</taxon>
        <taxon>Ditrysia</taxon>
        <taxon>Tineoidea</taxon>
        <taxon>Psychidae</taxon>
        <taxon>Oiketicinae</taxon>
        <taxon>Eumeta</taxon>
    </lineage>
</organism>
<proteinExistence type="predicted"/>
<sequence>MAHFSGTPSHKAGILQRNTAHRKSERNCTKVPRIFIAPSSTHFRGSVANFGNLDSSVGDRGNNKLLHGSAGMGAADDARVDRTNDLSRLSQKLISQRDRGRNRPRNLPLSKAIPLTIEPPPMAVDGGKN</sequence>
<dbReference type="EMBL" id="BGZK01000108">
    <property type="protein sequence ID" value="GBP19431.1"/>
    <property type="molecule type" value="Genomic_DNA"/>
</dbReference>
<evidence type="ECO:0000313" key="2">
    <source>
        <dbReference type="EMBL" id="GBP19431.1"/>
    </source>
</evidence>
<dbReference type="Proteomes" id="UP000299102">
    <property type="component" value="Unassembled WGS sequence"/>
</dbReference>
<evidence type="ECO:0000313" key="3">
    <source>
        <dbReference type="Proteomes" id="UP000299102"/>
    </source>
</evidence>
<reference evidence="2 3" key="1">
    <citation type="journal article" date="2019" name="Commun. Biol.">
        <title>The bagworm genome reveals a unique fibroin gene that provides high tensile strength.</title>
        <authorList>
            <person name="Kono N."/>
            <person name="Nakamura H."/>
            <person name="Ohtoshi R."/>
            <person name="Tomita M."/>
            <person name="Numata K."/>
            <person name="Arakawa K."/>
        </authorList>
    </citation>
    <scope>NUCLEOTIDE SEQUENCE [LARGE SCALE GENOMIC DNA]</scope>
</reference>
<dbReference type="AlphaFoldDB" id="A0A4C1TZB9"/>
<keyword evidence="3" id="KW-1185">Reference proteome</keyword>
<gene>
    <name evidence="2" type="ORF">EVAR_15779_1</name>
</gene>
<feature type="region of interest" description="Disordered" evidence="1">
    <location>
        <begin position="1"/>
        <end position="26"/>
    </location>
</feature>
<comment type="caution">
    <text evidence="2">The sequence shown here is derived from an EMBL/GenBank/DDBJ whole genome shotgun (WGS) entry which is preliminary data.</text>
</comment>
<accession>A0A4C1TZB9</accession>